<gene>
    <name evidence="1" type="ORF">LACPI_1136</name>
</gene>
<organism evidence="1 2">
    <name type="scientific">Pseudolactococcus piscium MKFS47</name>
    <dbReference type="NCBI Taxonomy" id="297352"/>
    <lineage>
        <taxon>Bacteria</taxon>
        <taxon>Bacillati</taxon>
        <taxon>Bacillota</taxon>
        <taxon>Bacilli</taxon>
        <taxon>Lactobacillales</taxon>
        <taxon>Streptococcaceae</taxon>
        <taxon>Pseudolactococcus</taxon>
    </lineage>
</organism>
<evidence type="ECO:0000313" key="1">
    <source>
        <dbReference type="EMBL" id="CEN28336.1"/>
    </source>
</evidence>
<dbReference type="Proteomes" id="UP000033166">
    <property type="component" value="Chromosome I"/>
</dbReference>
<accession>A0A0D6DXW1</accession>
<dbReference type="HOGENOM" id="CLU_1319600_0_0_9"/>
<protein>
    <submittedName>
        <fullName evidence="1">Uncharacterized protein</fullName>
    </submittedName>
</protein>
<dbReference type="KEGG" id="lpk:LACPI_1136"/>
<reference evidence="2" key="1">
    <citation type="submission" date="2015-01" db="EMBL/GenBank/DDBJ databases">
        <authorList>
            <person name="Andreevskaya M."/>
        </authorList>
    </citation>
    <scope>NUCLEOTIDE SEQUENCE [LARGE SCALE GENOMIC DNA]</scope>
    <source>
        <strain evidence="2">MKFS47</strain>
    </source>
</reference>
<dbReference type="EMBL" id="LN774769">
    <property type="protein sequence ID" value="CEN28336.1"/>
    <property type="molecule type" value="Genomic_DNA"/>
</dbReference>
<dbReference type="AlphaFoldDB" id="A0A0D6DXW1"/>
<evidence type="ECO:0000313" key="2">
    <source>
        <dbReference type="Proteomes" id="UP000033166"/>
    </source>
</evidence>
<name>A0A0D6DXW1_9LACT</name>
<proteinExistence type="predicted"/>
<sequence>MSYTGFLSLRNLYYFLQGYLLCGKLIIFLAEIDRYFQTEFSSWSRHWLSEKFTEFHFDKYQPWYHYFLRVSETDADAMMLFLKASRVFLNDYIGSGSDTEEKIIHKNNHIPSLNIEALIYQIAIDPALYLEEMSIRNLENLLRGIGYCKVILNISDATDRYYSRYMNSWMNQRLSAYLDVEIEMEAFWSSYFIQYIKDEQNSLNLFLN</sequence>